<reference evidence="1 2" key="2">
    <citation type="submission" date="2008-04" db="EMBL/GenBank/DDBJ databases">
        <authorList>
            <person name="Fulton L."/>
            <person name="Clifton S."/>
            <person name="Fulton B."/>
            <person name="Xu J."/>
            <person name="Minx P."/>
            <person name="Pepin K.H."/>
            <person name="Johnson M."/>
            <person name="Thiruvilangam P."/>
            <person name="Bhonagiri V."/>
            <person name="Nash W.E."/>
            <person name="Mardis E.R."/>
            <person name="Wilson R.K."/>
        </authorList>
    </citation>
    <scope>NUCLEOTIDE SEQUENCE [LARGE SCALE GENOMIC DNA]</scope>
    <source>
        <strain evidence="1 2">DSM 17136</strain>
    </source>
</reference>
<proteinExistence type="predicted"/>
<organism evidence="1 2">
    <name type="scientific">Phocaeicola coprocola DSM 17136</name>
    <dbReference type="NCBI Taxonomy" id="470145"/>
    <lineage>
        <taxon>Bacteria</taxon>
        <taxon>Pseudomonadati</taxon>
        <taxon>Bacteroidota</taxon>
        <taxon>Bacteroidia</taxon>
        <taxon>Bacteroidales</taxon>
        <taxon>Bacteroidaceae</taxon>
        <taxon>Phocaeicola</taxon>
    </lineage>
</organism>
<reference evidence="1 2" key="1">
    <citation type="submission" date="2008-04" db="EMBL/GenBank/DDBJ databases">
        <title>Draft genome sequence of Bacteroides coprocola (DSM 17136).</title>
        <authorList>
            <person name="Sudarsanam P."/>
            <person name="Ley R."/>
            <person name="Guruge J."/>
            <person name="Turnbaugh P.J."/>
            <person name="Mahowald M."/>
            <person name="Liep D."/>
            <person name="Gordon J."/>
        </authorList>
    </citation>
    <scope>NUCLEOTIDE SEQUENCE [LARGE SCALE GENOMIC DNA]</scope>
    <source>
        <strain evidence="1 2">DSM 17136</strain>
    </source>
</reference>
<evidence type="ECO:0000313" key="1">
    <source>
        <dbReference type="EMBL" id="EDV02207.1"/>
    </source>
</evidence>
<accession>B3JFP6</accession>
<comment type="caution">
    <text evidence="1">The sequence shown here is derived from an EMBL/GenBank/DDBJ whole genome shotgun (WGS) entry which is preliminary data.</text>
</comment>
<dbReference type="HOGENOM" id="CLU_3265515_0_0_10"/>
<dbReference type="Proteomes" id="UP000003146">
    <property type="component" value="Unassembled WGS sequence"/>
</dbReference>
<protein>
    <submittedName>
        <fullName evidence="1">Uncharacterized protein</fullName>
    </submittedName>
</protein>
<evidence type="ECO:0000313" key="2">
    <source>
        <dbReference type="Proteomes" id="UP000003146"/>
    </source>
</evidence>
<gene>
    <name evidence="1" type="ORF">BACCOP_00697</name>
</gene>
<name>B3JFP6_9BACT</name>
<dbReference type="AlphaFoldDB" id="B3JFP6"/>
<dbReference type="EMBL" id="ABIY02000058">
    <property type="protein sequence ID" value="EDV02207.1"/>
    <property type="molecule type" value="Genomic_DNA"/>
</dbReference>
<sequence>MRMFLEKEQVIINKHLRRVCFLINFSSICEVYTSFKYTTLT</sequence>
<dbReference type="STRING" id="470145.BACCOP_00697"/>